<dbReference type="AlphaFoldDB" id="D1AK59"/>
<accession>D1AK59</accession>
<evidence type="ECO:0000313" key="5">
    <source>
        <dbReference type="EMBL" id="ACZ08975.1"/>
    </source>
</evidence>
<dbReference type="KEGG" id="str:Sterm_2121"/>
<dbReference type="EMBL" id="CP001739">
    <property type="protein sequence ID" value="ACZ08975.1"/>
    <property type="molecule type" value="Genomic_DNA"/>
</dbReference>
<reference evidence="6" key="1">
    <citation type="submission" date="2009-09" db="EMBL/GenBank/DDBJ databases">
        <title>The complete chromosome of Sebaldella termitidis ATCC 33386.</title>
        <authorList>
            <consortium name="US DOE Joint Genome Institute (JGI-PGF)"/>
            <person name="Lucas S."/>
            <person name="Copeland A."/>
            <person name="Lapidus A."/>
            <person name="Glavina del Rio T."/>
            <person name="Dalin E."/>
            <person name="Tice H."/>
            <person name="Bruce D."/>
            <person name="Goodwin L."/>
            <person name="Pitluck S."/>
            <person name="Kyrpides N."/>
            <person name="Mavromatis K."/>
            <person name="Ivanova N."/>
            <person name="Mikhailova N."/>
            <person name="Sims D."/>
            <person name="Meincke L."/>
            <person name="Brettin T."/>
            <person name="Detter J.C."/>
            <person name="Han C."/>
            <person name="Larimer F."/>
            <person name="Land M."/>
            <person name="Hauser L."/>
            <person name="Markowitz V."/>
            <person name="Cheng J.F."/>
            <person name="Hugenholtz P."/>
            <person name="Woyke T."/>
            <person name="Wu D."/>
            <person name="Eisen J.A."/>
        </authorList>
    </citation>
    <scope>NUCLEOTIDE SEQUENCE [LARGE SCALE GENOMIC DNA]</scope>
    <source>
        <strain evidence="6">ATCC 33386 / NCTC 11300</strain>
    </source>
</reference>
<protein>
    <submittedName>
        <fullName evidence="5">Peptidase M23</fullName>
    </submittedName>
</protein>
<dbReference type="SUPFAM" id="SSF51261">
    <property type="entry name" value="Duplicated hybrid motif"/>
    <property type="match status" value="1"/>
</dbReference>
<dbReference type="RefSeq" id="WP_012861569.1">
    <property type="nucleotide sequence ID" value="NC_013517.1"/>
</dbReference>
<feature type="coiled-coil region" evidence="2">
    <location>
        <begin position="59"/>
        <end position="86"/>
    </location>
</feature>
<proteinExistence type="predicted"/>
<dbReference type="Pfam" id="PF01551">
    <property type="entry name" value="Peptidase_M23"/>
    <property type="match status" value="1"/>
</dbReference>
<dbReference type="STRING" id="526218.Sterm_2121"/>
<sequence length="262" mass="29805">MKKSFIVTITDSKGIKSYKFSQKIKKIVSMLGISVTIYLLISIIALLFLGGSYLKNIDILSQNSELRKFKNDYEEEQKREQERENKKATMSNLNEVSKTKKRKVLTMIPNSYPVKPDTRVTSPFGGRIHPIAGVQKDHKGIDFGTGMNADIFSTADGIVSFAGQQNGYGNVVIIDHSFGLQSFYAHLDSYSVKTREFVKKGQVVAKSGNTGNSTGPHLHYEIRFYGVQLDPMNFIKWSEDDFEYLFKNERSIEWESFLKEII</sequence>
<keyword evidence="1" id="KW-0732">Signal</keyword>
<gene>
    <name evidence="5" type="ordered locus">Sterm_2121</name>
</gene>
<dbReference type="eggNOG" id="COG0739">
    <property type="taxonomic scope" value="Bacteria"/>
</dbReference>
<evidence type="ECO:0000259" key="4">
    <source>
        <dbReference type="Pfam" id="PF01551"/>
    </source>
</evidence>
<dbReference type="PANTHER" id="PTHR21666">
    <property type="entry name" value="PEPTIDASE-RELATED"/>
    <property type="match status" value="1"/>
</dbReference>
<keyword evidence="6" id="KW-1185">Reference proteome</keyword>
<dbReference type="InterPro" id="IPR011055">
    <property type="entry name" value="Dup_hybrid_motif"/>
</dbReference>
<keyword evidence="3" id="KW-0812">Transmembrane</keyword>
<dbReference type="InterPro" id="IPR050570">
    <property type="entry name" value="Cell_wall_metabolism_enzyme"/>
</dbReference>
<dbReference type="Gene3D" id="2.70.70.10">
    <property type="entry name" value="Glucose Permease (Domain IIA)"/>
    <property type="match status" value="1"/>
</dbReference>
<dbReference type="PANTHER" id="PTHR21666:SF289">
    <property type="entry name" value="L-ALA--D-GLU ENDOPEPTIDASE"/>
    <property type="match status" value="1"/>
</dbReference>
<evidence type="ECO:0000256" key="1">
    <source>
        <dbReference type="ARBA" id="ARBA00022729"/>
    </source>
</evidence>
<dbReference type="GO" id="GO:0004222">
    <property type="term" value="F:metalloendopeptidase activity"/>
    <property type="evidence" value="ECO:0007669"/>
    <property type="project" value="TreeGrafter"/>
</dbReference>
<dbReference type="InterPro" id="IPR016047">
    <property type="entry name" value="M23ase_b-sheet_dom"/>
</dbReference>
<dbReference type="CDD" id="cd12797">
    <property type="entry name" value="M23_peptidase"/>
    <property type="match status" value="1"/>
</dbReference>
<evidence type="ECO:0000313" key="6">
    <source>
        <dbReference type="Proteomes" id="UP000000845"/>
    </source>
</evidence>
<dbReference type="HOGENOM" id="CLU_029425_2_3_0"/>
<keyword evidence="3" id="KW-0472">Membrane</keyword>
<evidence type="ECO:0000256" key="2">
    <source>
        <dbReference type="SAM" id="Coils"/>
    </source>
</evidence>
<name>D1AK59_SEBTE</name>
<keyword evidence="2" id="KW-0175">Coiled coil</keyword>
<organism evidence="5 6">
    <name type="scientific">Sebaldella termitidis (strain ATCC 33386 / NCTC 11300)</name>
    <dbReference type="NCBI Taxonomy" id="526218"/>
    <lineage>
        <taxon>Bacteria</taxon>
        <taxon>Fusobacteriati</taxon>
        <taxon>Fusobacteriota</taxon>
        <taxon>Fusobacteriia</taxon>
        <taxon>Fusobacteriales</taxon>
        <taxon>Leptotrichiaceae</taxon>
        <taxon>Sebaldella</taxon>
    </lineage>
</organism>
<evidence type="ECO:0000256" key="3">
    <source>
        <dbReference type="SAM" id="Phobius"/>
    </source>
</evidence>
<reference evidence="5 6" key="2">
    <citation type="journal article" date="2010" name="Stand. Genomic Sci.">
        <title>Complete genome sequence of Sebaldella termitidis type strain (NCTC 11300).</title>
        <authorList>
            <person name="Harmon-Smith M."/>
            <person name="Celia L."/>
            <person name="Chertkov O."/>
            <person name="Lapidus A."/>
            <person name="Copeland A."/>
            <person name="Glavina Del Rio T."/>
            <person name="Nolan M."/>
            <person name="Lucas S."/>
            <person name="Tice H."/>
            <person name="Cheng J.F."/>
            <person name="Han C."/>
            <person name="Detter J.C."/>
            <person name="Bruce D."/>
            <person name="Goodwin L."/>
            <person name="Pitluck S."/>
            <person name="Pati A."/>
            <person name="Liolios K."/>
            <person name="Ivanova N."/>
            <person name="Mavromatis K."/>
            <person name="Mikhailova N."/>
            <person name="Chen A."/>
            <person name="Palaniappan K."/>
            <person name="Land M."/>
            <person name="Hauser L."/>
            <person name="Chang Y.J."/>
            <person name="Jeffries C.D."/>
            <person name="Brettin T."/>
            <person name="Goker M."/>
            <person name="Beck B."/>
            <person name="Bristow J."/>
            <person name="Eisen J.A."/>
            <person name="Markowitz V."/>
            <person name="Hugenholtz P."/>
            <person name="Kyrpides N.C."/>
            <person name="Klenk H.P."/>
            <person name="Chen F."/>
        </authorList>
    </citation>
    <scope>NUCLEOTIDE SEQUENCE [LARGE SCALE GENOMIC DNA]</scope>
    <source>
        <strain evidence="6">ATCC 33386 / NCTC 11300</strain>
    </source>
</reference>
<feature type="transmembrane region" description="Helical" evidence="3">
    <location>
        <begin position="27"/>
        <end position="54"/>
    </location>
</feature>
<dbReference type="FunFam" id="2.70.70.10:FF:000006">
    <property type="entry name" value="M23 family peptidase"/>
    <property type="match status" value="1"/>
</dbReference>
<feature type="domain" description="M23ase beta-sheet core" evidence="4">
    <location>
        <begin position="137"/>
        <end position="231"/>
    </location>
</feature>
<dbReference type="Proteomes" id="UP000000845">
    <property type="component" value="Chromosome"/>
</dbReference>
<keyword evidence="3" id="KW-1133">Transmembrane helix</keyword>